<keyword evidence="5" id="KW-1185">Reference proteome</keyword>
<organism evidence="5 6">
    <name type="scientific">Rhodamnia argentea</name>
    <dbReference type="NCBI Taxonomy" id="178133"/>
    <lineage>
        <taxon>Eukaryota</taxon>
        <taxon>Viridiplantae</taxon>
        <taxon>Streptophyta</taxon>
        <taxon>Embryophyta</taxon>
        <taxon>Tracheophyta</taxon>
        <taxon>Spermatophyta</taxon>
        <taxon>Magnoliopsida</taxon>
        <taxon>eudicotyledons</taxon>
        <taxon>Gunneridae</taxon>
        <taxon>Pentapetalae</taxon>
        <taxon>rosids</taxon>
        <taxon>malvids</taxon>
        <taxon>Myrtales</taxon>
        <taxon>Myrtaceae</taxon>
        <taxon>Myrtoideae</taxon>
        <taxon>Myrteae</taxon>
        <taxon>Australasian group</taxon>
        <taxon>Rhodamnia</taxon>
    </lineage>
</organism>
<keyword evidence="3" id="KW-0341">Growth regulation</keyword>
<dbReference type="Proteomes" id="UP000827889">
    <property type="component" value="Chromosome 10"/>
</dbReference>
<reference evidence="6" key="1">
    <citation type="submission" date="2025-08" db="UniProtKB">
        <authorList>
            <consortium name="RefSeq"/>
        </authorList>
    </citation>
    <scope>IDENTIFICATION</scope>
    <source>
        <tissue evidence="6">Leaf</tissue>
    </source>
</reference>
<sequence length="128" mass="14445">MLAKKMVSFKKLAKKAKKMGDGTDREQSPHHEFLLGEFEEGTSSSPKTPDGFFAVYVGDEHQRFVVPTSFLSHPLFKILLEKASNEFGFEQRERLVVPCSVSTFQEVLRAIEGCNGRFDFGKLGEELI</sequence>
<gene>
    <name evidence="6" type="primary">LOC115753920</name>
</gene>
<evidence type="ECO:0000256" key="2">
    <source>
        <dbReference type="ARBA" id="ARBA00022473"/>
    </source>
</evidence>
<accession>A0A8B8QQ98</accession>
<protein>
    <submittedName>
        <fullName evidence="6">Auxin-induced protein X15</fullName>
    </submittedName>
</protein>
<feature type="compositionally biased region" description="Basic and acidic residues" evidence="4">
    <location>
        <begin position="18"/>
        <end position="34"/>
    </location>
</feature>
<evidence type="ECO:0000256" key="4">
    <source>
        <dbReference type="SAM" id="MobiDB-lite"/>
    </source>
</evidence>
<dbReference type="RefSeq" id="XP_030548638.1">
    <property type="nucleotide sequence ID" value="XM_030692778.2"/>
</dbReference>
<feature type="region of interest" description="Disordered" evidence="4">
    <location>
        <begin position="16"/>
        <end position="47"/>
    </location>
</feature>
<dbReference type="InterPro" id="IPR003676">
    <property type="entry name" value="SAUR_fam"/>
</dbReference>
<evidence type="ECO:0000256" key="1">
    <source>
        <dbReference type="ARBA" id="ARBA00006974"/>
    </source>
</evidence>
<dbReference type="OrthoDB" id="1848283at2759"/>
<dbReference type="AlphaFoldDB" id="A0A8B8QQ98"/>
<name>A0A8B8QQ98_9MYRT</name>
<dbReference type="GO" id="GO:0009733">
    <property type="term" value="P:response to auxin"/>
    <property type="evidence" value="ECO:0007669"/>
    <property type="project" value="InterPro"/>
</dbReference>
<evidence type="ECO:0000256" key="3">
    <source>
        <dbReference type="ARBA" id="ARBA00022604"/>
    </source>
</evidence>
<evidence type="ECO:0000313" key="5">
    <source>
        <dbReference type="Proteomes" id="UP000827889"/>
    </source>
</evidence>
<evidence type="ECO:0000313" key="6">
    <source>
        <dbReference type="RefSeq" id="XP_030548638.1"/>
    </source>
</evidence>
<dbReference type="KEGG" id="rarg:115753920"/>
<dbReference type="PANTHER" id="PTHR31374:SF28">
    <property type="entry name" value="SAUR-LIKE AUXIN-RESPONSIVE PROTEIN FAMILY"/>
    <property type="match status" value="1"/>
</dbReference>
<keyword evidence="2" id="KW-0217">Developmental protein</keyword>
<comment type="similarity">
    <text evidence="1">Belongs to the ARG7 family.</text>
</comment>
<dbReference type="Pfam" id="PF02519">
    <property type="entry name" value="Auxin_inducible"/>
    <property type="match status" value="1"/>
</dbReference>
<dbReference type="PANTHER" id="PTHR31374">
    <property type="entry name" value="AUXIN-INDUCED PROTEIN-LIKE-RELATED"/>
    <property type="match status" value="1"/>
</dbReference>
<proteinExistence type="inferred from homology"/>
<dbReference type="GeneID" id="115753920"/>